<dbReference type="Proteomes" id="UP000046122">
    <property type="component" value="Unassembled WGS sequence"/>
</dbReference>
<name>A0A090GTL2_MESPL</name>
<dbReference type="AlphaFoldDB" id="A0A090GTL2"/>
<feature type="region of interest" description="Disordered" evidence="1">
    <location>
        <begin position="1"/>
        <end position="20"/>
    </location>
</feature>
<protein>
    <submittedName>
        <fullName evidence="2">Uncharacterized protein</fullName>
    </submittedName>
</protein>
<organism evidence="2 3">
    <name type="scientific">Mesorhizobium plurifarium</name>
    <dbReference type="NCBI Taxonomy" id="69974"/>
    <lineage>
        <taxon>Bacteria</taxon>
        <taxon>Pseudomonadati</taxon>
        <taxon>Pseudomonadota</taxon>
        <taxon>Alphaproteobacteria</taxon>
        <taxon>Hyphomicrobiales</taxon>
        <taxon>Phyllobacteriaceae</taxon>
        <taxon>Mesorhizobium</taxon>
    </lineage>
</organism>
<sequence length="64" mass="7217">MQITGYDASRRNQSDKVNNADNSRIFGTATGFAALVLLTPGVPFDQRLLRFENTRPRLITNTLY</sequence>
<evidence type="ECO:0000313" key="3">
    <source>
        <dbReference type="Proteomes" id="UP000046122"/>
    </source>
</evidence>
<accession>A0A090GTL2</accession>
<proteinExistence type="predicted"/>
<reference evidence="2 3" key="1">
    <citation type="submission" date="2014-08" db="EMBL/GenBank/DDBJ databases">
        <authorList>
            <person name="Moulin Lionel"/>
        </authorList>
    </citation>
    <scope>NUCLEOTIDE SEQUENCE [LARGE SCALE GENOMIC DNA]</scope>
</reference>
<evidence type="ECO:0000256" key="1">
    <source>
        <dbReference type="SAM" id="MobiDB-lite"/>
    </source>
</evidence>
<gene>
    <name evidence="2" type="ORF">MPL3365_180166</name>
</gene>
<dbReference type="EMBL" id="CCNE01000010">
    <property type="protein sequence ID" value="CDX53512.1"/>
    <property type="molecule type" value="Genomic_DNA"/>
</dbReference>
<evidence type="ECO:0000313" key="2">
    <source>
        <dbReference type="EMBL" id="CDX53512.1"/>
    </source>
</evidence>